<dbReference type="AlphaFoldDB" id="D5ACG4"/>
<organism evidence="1">
    <name type="scientific">Picea sitchensis</name>
    <name type="common">Sitka spruce</name>
    <name type="synonym">Pinus sitchensis</name>
    <dbReference type="NCBI Taxonomy" id="3332"/>
    <lineage>
        <taxon>Eukaryota</taxon>
        <taxon>Viridiplantae</taxon>
        <taxon>Streptophyta</taxon>
        <taxon>Embryophyta</taxon>
        <taxon>Tracheophyta</taxon>
        <taxon>Spermatophyta</taxon>
        <taxon>Pinopsida</taxon>
        <taxon>Pinidae</taxon>
        <taxon>Conifers I</taxon>
        <taxon>Pinales</taxon>
        <taxon>Pinaceae</taxon>
        <taxon>Picea</taxon>
    </lineage>
</organism>
<reference evidence="1" key="1">
    <citation type="submission" date="2010-04" db="EMBL/GenBank/DDBJ databases">
        <authorList>
            <person name="Reid K.E."/>
            <person name="Liao N."/>
            <person name="Chan S."/>
            <person name="Docking R."/>
            <person name="Taylor G."/>
            <person name="Moore R."/>
            <person name="Mayo M."/>
            <person name="Munro S."/>
            <person name="King J."/>
            <person name="Yanchuk A."/>
            <person name="Holt R."/>
            <person name="Jones S."/>
            <person name="Marra M."/>
            <person name="Ritland C.E."/>
            <person name="Ritland K."/>
            <person name="Bohlmann J."/>
        </authorList>
    </citation>
    <scope>NUCLEOTIDE SEQUENCE</scope>
    <source>
        <tissue evidence="1">Bud</tissue>
    </source>
</reference>
<accession>D5ACG4</accession>
<evidence type="ECO:0000313" key="1">
    <source>
        <dbReference type="EMBL" id="ADE77233.1"/>
    </source>
</evidence>
<proteinExistence type="evidence at transcript level"/>
<sequence length="96" mass="10587">MPPTLPCSSSPKALPWLNSRRTSTRNRDECGRISEGMWVIWAAMSTCSLRLGVGSRASAVSLEDLENTQSGGYEAHCIYPSTCFLSVNICIFQKEK</sequence>
<name>D5ACG4_PICSI</name>
<protein>
    <submittedName>
        <fullName evidence="1">Uncharacterized protein</fullName>
    </submittedName>
</protein>
<dbReference type="EMBL" id="BT123947">
    <property type="protein sequence ID" value="ADE77233.1"/>
    <property type="molecule type" value="mRNA"/>
</dbReference>